<dbReference type="Proteomes" id="UP000658127">
    <property type="component" value="Unassembled WGS sequence"/>
</dbReference>
<gene>
    <name evidence="1" type="ORF">GCM10011610_31150</name>
</gene>
<keyword evidence="2" id="KW-1185">Reference proteome</keyword>
<reference evidence="2" key="1">
    <citation type="journal article" date="2019" name="Int. J. Syst. Evol. Microbiol.">
        <title>The Global Catalogue of Microorganisms (GCM) 10K type strain sequencing project: providing services to taxonomists for standard genome sequencing and annotation.</title>
        <authorList>
            <consortium name="The Broad Institute Genomics Platform"/>
            <consortium name="The Broad Institute Genome Sequencing Center for Infectious Disease"/>
            <person name="Wu L."/>
            <person name="Ma J."/>
        </authorList>
    </citation>
    <scope>NUCLEOTIDE SEQUENCE [LARGE SCALE GENOMIC DNA]</scope>
    <source>
        <strain evidence="2">CGMCC 4.7329</strain>
    </source>
</reference>
<organism evidence="1 2">
    <name type="scientific">Nocardia rhizosphaerihabitans</name>
    <dbReference type="NCBI Taxonomy" id="1691570"/>
    <lineage>
        <taxon>Bacteria</taxon>
        <taxon>Bacillati</taxon>
        <taxon>Actinomycetota</taxon>
        <taxon>Actinomycetes</taxon>
        <taxon>Mycobacteriales</taxon>
        <taxon>Nocardiaceae</taxon>
        <taxon>Nocardia</taxon>
    </lineage>
</organism>
<proteinExistence type="predicted"/>
<sequence>MRALVVYESGLSRTSTRQDAAGRVETPVAVELGIREWLDAALPVSRPRRAAAFGTKMAADEGTSLR</sequence>
<evidence type="ECO:0000313" key="2">
    <source>
        <dbReference type="Proteomes" id="UP000658127"/>
    </source>
</evidence>
<dbReference type="RefSeq" id="WP_189028564.1">
    <property type="nucleotide sequence ID" value="NZ_BMNE01000003.1"/>
</dbReference>
<name>A0ABQ2KG01_9NOCA</name>
<evidence type="ECO:0000313" key="1">
    <source>
        <dbReference type="EMBL" id="GGN81109.1"/>
    </source>
</evidence>
<dbReference type="EMBL" id="BMNE01000003">
    <property type="protein sequence ID" value="GGN81109.1"/>
    <property type="molecule type" value="Genomic_DNA"/>
</dbReference>
<protein>
    <submittedName>
        <fullName evidence="1">Uncharacterized protein</fullName>
    </submittedName>
</protein>
<accession>A0ABQ2KG01</accession>
<comment type="caution">
    <text evidence="1">The sequence shown here is derived from an EMBL/GenBank/DDBJ whole genome shotgun (WGS) entry which is preliminary data.</text>
</comment>